<accession>A0ABT2NDB4</accession>
<name>A0ABT2NDB4_9CYAN</name>
<dbReference type="RefSeq" id="WP_261236505.1">
    <property type="nucleotide sequence ID" value="NZ_JAMXFA010000029.1"/>
</dbReference>
<reference evidence="1 2" key="1">
    <citation type="journal article" date="2022" name="Front. Microbiol.">
        <title>High genomic differentiation and limited gene flow indicate recent cryptic speciation within the genus Laspinema (cyanobacteria).</title>
        <authorList>
            <person name="Stanojkovic A."/>
            <person name="Skoupy S."/>
            <person name="Skaloud P."/>
            <person name="Dvorak P."/>
        </authorList>
    </citation>
    <scope>NUCLEOTIDE SEQUENCE [LARGE SCALE GENOMIC DNA]</scope>
    <source>
        <strain evidence="1 2">D3b</strain>
    </source>
</reference>
<evidence type="ECO:0000313" key="2">
    <source>
        <dbReference type="Proteomes" id="UP001525961"/>
    </source>
</evidence>
<dbReference type="EMBL" id="JAMXFA010000029">
    <property type="protein sequence ID" value="MCT7979874.1"/>
    <property type="molecule type" value="Genomic_DNA"/>
</dbReference>
<gene>
    <name evidence="1" type="ORF">NG792_19330</name>
</gene>
<sequence length="59" mass="6101">MGQGPSVVKGEPPEAVYGSKPFNGFKIPGLGAIALTCSAVMDAGWTKEESHSLPLDDPD</sequence>
<proteinExistence type="predicted"/>
<keyword evidence="2" id="KW-1185">Reference proteome</keyword>
<protein>
    <submittedName>
        <fullName evidence="1">Uncharacterized protein</fullName>
    </submittedName>
</protein>
<organism evidence="1 2">
    <name type="scientific">Laspinema olomoucense D3b</name>
    <dbReference type="NCBI Taxonomy" id="2953688"/>
    <lineage>
        <taxon>Bacteria</taxon>
        <taxon>Bacillati</taxon>
        <taxon>Cyanobacteriota</taxon>
        <taxon>Cyanophyceae</taxon>
        <taxon>Oscillatoriophycideae</taxon>
        <taxon>Oscillatoriales</taxon>
        <taxon>Laspinemataceae</taxon>
        <taxon>Laspinema</taxon>
        <taxon>Laspinema olomoucense</taxon>
    </lineage>
</organism>
<evidence type="ECO:0000313" key="1">
    <source>
        <dbReference type="EMBL" id="MCT7979874.1"/>
    </source>
</evidence>
<comment type="caution">
    <text evidence="1">The sequence shown here is derived from an EMBL/GenBank/DDBJ whole genome shotgun (WGS) entry which is preliminary data.</text>
</comment>
<dbReference type="Proteomes" id="UP001525961">
    <property type="component" value="Unassembled WGS sequence"/>
</dbReference>